<dbReference type="AlphaFoldDB" id="K5BG41"/>
<comment type="caution">
    <text evidence="4">The sequence shown here is derived from an EMBL/GenBank/DDBJ whole genome shotgun (WGS) entry which is preliminary data.</text>
</comment>
<dbReference type="Pfam" id="PF01113">
    <property type="entry name" value="DapB_N"/>
    <property type="match status" value="1"/>
</dbReference>
<keyword evidence="1" id="KW-0521">NADP</keyword>
<name>K5BG41_MYCHD</name>
<accession>K5BG41</accession>
<evidence type="ECO:0000313" key="4">
    <source>
        <dbReference type="EMBL" id="EKF24447.1"/>
    </source>
</evidence>
<feature type="domain" description="Dihydrodipicolinate reductase N-terminal" evidence="3">
    <location>
        <begin position="21"/>
        <end position="84"/>
    </location>
</feature>
<protein>
    <submittedName>
        <fullName evidence="4">Dihydrodipicolinate reductase, family protein</fullName>
    </submittedName>
</protein>
<reference evidence="4 5" key="1">
    <citation type="journal article" date="2012" name="J. Bacteriol.">
        <title>Genome sequence of Mycobacterium hassiacum DSM 44199, a rare source of heat-stable mycobacterial proteins.</title>
        <authorList>
            <person name="Tiago I."/>
            <person name="Maranha A."/>
            <person name="Mendes V."/>
            <person name="Alarico S."/>
            <person name="Moynihan P.J."/>
            <person name="Clarke A.J."/>
            <person name="Macedo-Ribeiro S."/>
            <person name="Pereira P.J."/>
            <person name="Empadinhas N."/>
        </authorList>
    </citation>
    <scope>NUCLEOTIDE SEQUENCE [LARGE SCALE GENOMIC DNA]</scope>
    <source>
        <strain evidence="5">DSM 44199 / CIP 105218 / JCM 12690 / 3849</strain>
    </source>
</reference>
<sequence>MKGPKPMNPGQQRPIRVFQVATGNVGREMIKRIGAHPDLELVGVHCYSPEKIGRDVGEIAGIGPIGVKATGTVEEIIAAEPDVLTFHGVFPDEDLYLKVLEAGINIVTTADWITGWHRDHNHPHPSGRPVSELIAEACAKGGATFYGTGMNPGLNQILGVVCSADVSEIENITTIESVDVSCHHSAETWKEVGYGLPVEDPAIPGKLEKYTRVFADAVLLMADCFDITLDEVKFSYELGACTKDVDLGWYRLPKGSLGGNYIKYQGMVDGVPRIETHLEWQMTPHTEPHWDIKGCYITQIKGDPCIYNKHMIFPKPGVDLSDPDSFASIGMTVTGMPALHSIKSVVAAPPGIITSADLPLRGFAGRFKL</sequence>
<evidence type="ECO:0000259" key="3">
    <source>
        <dbReference type="Pfam" id="PF01113"/>
    </source>
</evidence>
<proteinExistence type="predicted"/>
<gene>
    <name evidence="4" type="ORF">C731_1516</name>
</gene>
<organism evidence="4 5">
    <name type="scientific">Mycolicibacterium hassiacum (strain DSM 44199 / CIP 105218 / JCM 12690 / 3849)</name>
    <name type="common">Mycobacterium hassiacum</name>
    <dbReference type="NCBI Taxonomy" id="1122247"/>
    <lineage>
        <taxon>Bacteria</taxon>
        <taxon>Bacillati</taxon>
        <taxon>Actinomycetota</taxon>
        <taxon>Actinomycetes</taxon>
        <taxon>Mycobacteriales</taxon>
        <taxon>Mycobacteriaceae</taxon>
        <taxon>Mycolicibacterium</taxon>
    </lineage>
</organism>
<dbReference type="GO" id="GO:0009089">
    <property type="term" value="P:lysine biosynthetic process via diaminopimelate"/>
    <property type="evidence" value="ECO:0007669"/>
    <property type="project" value="InterPro"/>
</dbReference>
<dbReference type="eggNOG" id="COG3804">
    <property type="taxonomic scope" value="Bacteria"/>
</dbReference>
<dbReference type="PATRIC" id="fig|1122247.3.peg.1457"/>
<dbReference type="InterPro" id="IPR000846">
    <property type="entry name" value="DapB_N"/>
</dbReference>
<dbReference type="SUPFAM" id="SSF51735">
    <property type="entry name" value="NAD(P)-binding Rossmann-fold domains"/>
    <property type="match status" value="1"/>
</dbReference>
<dbReference type="Gene3D" id="3.40.50.720">
    <property type="entry name" value="NAD(P)-binding Rossmann-like Domain"/>
    <property type="match status" value="1"/>
</dbReference>
<dbReference type="STRING" id="1122247.GCA_000379865_01066"/>
<keyword evidence="5" id="KW-1185">Reference proteome</keyword>
<dbReference type="CDD" id="cd24146">
    <property type="entry name" value="nat-AmDH_N_like"/>
    <property type="match status" value="1"/>
</dbReference>
<evidence type="ECO:0000256" key="1">
    <source>
        <dbReference type="ARBA" id="ARBA00022857"/>
    </source>
</evidence>
<evidence type="ECO:0000313" key="5">
    <source>
        <dbReference type="Proteomes" id="UP000006265"/>
    </source>
</evidence>
<dbReference type="EMBL" id="AMRA01000039">
    <property type="protein sequence ID" value="EKF24447.1"/>
    <property type="molecule type" value="Genomic_DNA"/>
</dbReference>
<evidence type="ECO:0000256" key="2">
    <source>
        <dbReference type="ARBA" id="ARBA00023002"/>
    </source>
</evidence>
<keyword evidence="2" id="KW-0560">Oxidoreductase</keyword>
<dbReference type="InterPro" id="IPR036291">
    <property type="entry name" value="NAD(P)-bd_dom_sf"/>
</dbReference>
<dbReference type="GO" id="GO:0008839">
    <property type="term" value="F:4-hydroxy-tetrahydrodipicolinate reductase"/>
    <property type="evidence" value="ECO:0007669"/>
    <property type="project" value="InterPro"/>
</dbReference>
<dbReference type="Proteomes" id="UP000006265">
    <property type="component" value="Unassembled WGS sequence"/>
</dbReference>